<protein>
    <recommendedName>
        <fullName evidence="1">Endonuclease/exonuclease/phosphatase domain-containing protein</fullName>
    </recommendedName>
</protein>
<reference evidence="2" key="1">
    <citation type="submission" date="2021-02" db="EMBL/GenBank/DDBJ databases">
        <authorList>
            <person name="Nowell W R."/>
        </authorList>
    </citation>
    <scope>NUCLEOTIDE SEQUENCE</scope>
</reference>
<dbReference type="EMBL" id="CAJOBC010088742">
    <property type="protein sequence ID" value="CAF4372386.1"/>
    <property type="molecule type" value="Genomic_DNA"/>
</dbReference>
<dbReference type="Proteomes" id="UP000682733">
    <property type="component" value="Unassembled WGS sequence"/>
</dbReference>
<dbReference type="AlphaFoldDB" id="A0A815U633"/>
<evidence type="ECO:0000313" key="3">
    <source>
        <dbReference type="EMBL" id="CAF1611041.1"/>
    </source>
</evidence>
<evidence type="ECO:0000313" key="6">
    <source>
        <dbReference type="Proteomes" id="UP000663829"/>
    </source>
</evidence>
<dbReference type="PANTHER" id="PTHR12121:SF36">
    <property type="entry name" value="ENDONUCLEASE_EXONUCLEASE_PHOSPHATASE DOMAIN-CONTAINING PROTEIN"/>
    <property type="match status" value="1"/>
</dbReference>
<evidence type="ECO:0000313" key="5">
    <source>
        <dbReference type="EMBL" id="CAF4424612.1"/>
    </source>
</evidence>
<comment type="caution">
    <text evidence="2">The sequence shown here is derived from an EMBL/GenBank/DDBJ whole genome shotgun (WGS) entry which is preliminary data.</text>
</comment>
<proteinExistence type="predicted"/>
<dbReference type="EMBL" id="CAJNOK010053150">
    <property type="protein sequence ID" value="CAF1611041.1"/>
    <property type="molecule type" value="Genomic_DNA"/>
</dbReference>
<organism evidence="2 6">
    <name type="scientific">Didymodactylos carnosus</name>
    <dbReference type="NCBI Taxonomy" id="1234261"/>
    <lineage>
        <taxon>Eukaryota</taxon>
        <taxon>Metazoa</taxon>
        <taxon>Spiralia</taxon>
        <taxon>Gnathifera</taxon>
        <taxon>Rotifera</taxon>
        <taxon>Eurotatoria</taxon>
        <taxon>Bdelloidea</taxon>
        <taxon>Philodinida</taxon>
        <taxon>Philodinidae</taxon>
        <taxon>Didymodactylos</taxon>
    </lineage>
</organism>
<dbReference type="EMBL" id="CAJNOQ010023207">
    <property type="protein sequence ID" value="CAF1511924.1"/>
    <property type="molecule type" value="Genomic_DNA"/>
</dbReference>
<feature type="domain" description="Endonuclease/exonuclease/phosphatase" evidence="1">
    <location>
        <begin position="22"/>
        <end position="333"/>
    </location>
</feature>
<dbReference type="GO" id="GO:0000175">
    <property type="term" value="F:3'-5'-RNA exonuclease activity"/>
    <property type="evidence" value="ECO:0007669"/>
    <property type="project" value="TreeGrafter"/>
</dbReference>
<evidence type="ECO:0000259" key="1">
    <source>
        <dbReference type="Pfam" id="PF03372"/>
    </source>
</evidence>
<dbReference type="Pfam" id="PF03372">
    <property type="entry name" value="Exo_endo_phos"/>
    <property type="match status" value="1"/>
</dbReference>
<dbReference type="SUPFAM" id="SSF56219">
    <property type="entry name" value="DNase I-like"/>
    <property type="match status" value="1"/>
</dbReference>
<dbReference type="InterPro" id="IPR036691">
    <property type="entry name" value="Endo/exonu/phosph_ase_sf"/>
</dbReference>
<dbReference type="Proteomes" id="UP000663829">
    <property type="component" value="Unassembled WGS sequence"/>
</dbReference>
<gene>
    <name evidence="2" type="ORF">GPM918_LOCUS37152</name>
    <name evidence="3" type="ORF">OVA965_LOCUS42648</name>
    <name evidence="4" type="ORF">SRO942_LOCUS37905</name>
    <name evidence="5" type="ORF">TMI583_LOCUS44622</name>
</gene>
<name>A0A815U633_9BILA</name>
<dbReference type="Proteomes" id="UP000681722">
    <property type="component" value="Unassembled WGS sequence"/>
</dbReference>
<sequence length="346" mass="40263">MINVSNENASTVDSITDFTIMSYNCLASNLAKSQYFPKSDPVYLDFGYRSKLFEGEFKRFDSDIVCVQEMNKNDFQTWLLPYMIQLGYAPGLFSERGGTAEDGVSTFYKRDKFSLLHYERLGYSDYAEAQYKSWKNKLPLEQFNLATYNAALFCNLKMLKNNKSVWIVNTHINWNTAHAHTQLFQVKALLTELVRLNQDNTTFVIVGDFNSKPESIVVEYLLKGYVETTSLHYKNVYDMYSTIFDSKERSGQYLAEKHSFKTIESAYNEQTFQLPFTSRIAGHFEGSIDWIWYQKDKLKPVVLLNALNTDDEKVLQKERDKFTLPNEKHPSDHLPIMVKFQFLSTN</sequence>
<dbReference type="InterPro" id="IPR050410">
    <property type="entry name" value="CCR4/nocturin_mRNA_transcr"/>
</dbReference>
<keyword evidence="6" id="KW-1185">Reference proteome</keyword>
<dbReference type="InterPro" id="IPR005135">
    <property type="entry name" value="Endo/exonuclease/phosphatase"/>
</dbReference>
<evidence type="ECO:0000313" key="2">
    <source>
        <dbReference type="EMBL" id="CAF1511924.1"/>
    </source>
</evidence>
<dbReference type="OrthoDB" id="10253982at2759"/>
<dbReference type="Gene3D" id="3.60.10.10">
    <property type="entry name" value="Endonuclease/exonuclease/phosphatase"/>
    <property type="match status" value="1"/>
</dbReference>
<accession>A0A815U633</accession>
<dbReference type="PANTHER" id="PTHR12121">
    <property type="entry name" value="CARBON CATABOLITE REPRESSOR PROTEIN 4"/>
    <property type="match status" value="1"/>
</dbReference>
<evidence type="ECO:0000313" key="4">
    <source>
        <dbReference type="EMBL" id="CAF4372386.1"/>
    </source>
</evidence>
<dbReference type="EMBL" id="CAJOBA010077415">
    <property type="protein sequence ID" value="CAF4424612.1"/>
    <property type="molecule type" value="Genomic_DNA"/>
</dbReference>
<dbReference type="Proteomes" id="UP000677228">
    <property type="component" value="Unassembled WGS sequence"/>
</dbReference>